<organism evidence="2 3">
    <name type="scientific">Caballeronia sordidicola</name>
    <name type="common">Burkholderia sordidicola</name>
    <dbReference type="NCBI Taxonomy" id="196367"/>
    <lineage>
        <taxon>Bacteria</taxon>
        <taxon>Pseudomonadati</taxon>
        <taxon>Pseudomonadota</taxon>
        <taxon>Betaproteobacteria</taxon>
        <taxon>Burkholderiales</taxon>
        <taxon>Burkholderiaceae</taxon>
        <taxon>Caballeronia</taxon>
    </lineage>
</organism>
<dbReference type="Pfam" id="PF01425">
    <property type="entry name" value="Amidase"/>
    <property type="match status" value="1"/>
</dbReference>
<evidence type="ECO:0000313" key="2">
    <source>
        <dbReference type="EMBL" id="OTP76510.1"/>
    </source>
</evidence>
<gene>
    <name evidence="2" type="ORF">PAMC26577_10600</name>
</gene>
<dbReference type="PANTHER" id="PTHR43372">
    <property type="entry name" value="FATTY-ACID AMIDE HYDROLASE"/>
    <property type="match status" value="1"/>
</dbReference>
<dbReference type="GO" id="GO:0012505">
    <property type="term" value="C:endomembrane system"/>
    <property type="evidence" value="ECO:0007669"/>
    <property type="project" value="TreeGrafter"/>
</dbReference>
<dbReference type="InterPro" id="IPR023631">
    <property type="entry name" value="Amidase_dom"/>
</dbReference>
<sequence length="208" mass="23112">MKLSEYASYDAVGLGGLVSRREVSSYELARTALRACEAANPHINAVIETWQPEPADVAPKLGNGSPLAGVPFLIKDVGVTMAGRKLEFGSRLAEGFTAVADSILMQRFRRAGLVTLGRTTTPSLRGAVRRNPRSSVRRATHGIRRMAQAAPAAALLRRCCGRRRRHRAARSRYRCSRLDSHSIGHFWRIWPQADPWPRIERAFARRGN</sequence>
<feature type="domain" description="Amidase" evidence="1">
    <location>
        <begin position="27"/>
        <end position="123"/>
    </location>
</feature>
<protein>
    <submittedName>
        <fullName evidence="2">Aspartyl-tRNA(Asn) amidotransferase subunit A Glutamyl-tRNA(Gln) amidotransferase subunit A</fullName>
    </submittedName>
</protein>
<dbReference type="EMBL" id="NBTZ01000036">
    <property type="protein sequence ID" value="OTP76510.1"/>
    <property type="molecule type" value="Genomic_DNA"/>
</dbReference>
<reference evidence="2 3" key="1">
    <citation type="submission" date="2017-03" db="EMBL/GenBank/DDBJ databases">
        <title>Genome analysis of strain PAMC 26577.</title>
        <authorList>
            <person name="Oh H.-M."/>
            <person name="Yang J.-A."/>
        </authorList>
    </citation>
    <scope>NUCLEOTIDE SEQUENCE [LARGE SCALE GENOMIC DNA]</scope>
    <source>
        <strain evidence="2 3">PAMC 26577</strain>
    </source>
</reference>
<accession>A0A242MYL3</accession>
<dbReference type="InterPro" id="IPR052739">
    <property type="entry name" value="FAAH2"/>
</dbReference>
<comment type="caution">
    <text evidence="2">The sequence shown here is derived from an EMBL/GenBank/DDBJ whole genome shotgun (WGS) entry which is preliminary data.</text>
</comment>
<evidence type="ECO:0000313" key="3">
    <source>
        <dbReference type="Proteomes" id="UP000195221"/>
    </source>
</evidence>
<dbReference type="SUPFAM" id="SSF75304">
    <property type="entry name" value="Amidase signature (AS) enzymes"/>
    <property type="match status" value="1"/>
</dbReference>
<dbReference type="AlphaFoldDB" id="A0A242MYL3"/>
<dbReference type="InterPro" id="IPR036928">
    <property type="entry name" value="AS_sf"/>
</dbReference>
<dbReference type="Proteomes" id="UP000195221">
    <property type="component" value="Unassembled WGS sequence"/>
</dbReference>
<proteinExistence type="predicted"/>
<evidence type="ECO:0000259" key="1">
    <source>
        <dbReference type="Pfam" id="PF01425"/>
    </source>
</evidence>
<keyword evidence="2" id="KW-0808">Transferase</keyword>
<dbReference type="GO" id="GO:0016740">
    <property type="term" value="F:transferase activity"/>
    <property type="evidence" value="ECO:0007669"/>
    <property type="project" value="UniProtKB-KW"/>
</dbReference>
<dbReference type="Gene3D" id="3.90.1300.10">
    <property type="entry name" value="Amidase signature (AS) domain"/>
    <property type="match status" value="1"/>
</dbReference>
<name>A0A242MYL3_CABSO</name>
<dbReference type="PANTHER" id="PTHR43372:SF4">
    <property type="entry name" value="FATTY-ACID AMIDE HYDROLASE 2"/>
    <property type="match status" value="1"/>
</dbReference>